<protein>
    <submittedName>
        <fullName evidence="1">Uncharacterized protein</fullName>
    </submittedName>
</protein>
<dbReference type="EMBL" id="MU277216">
    <property type="protein sequence ID" value="KAI0060901.1"/>
    <property type="molecule type" value="Genomic_DNA"/>
</dbReference>
<keyword evidence="2" id="KW-1185">Reference proteome</keyword>
<evidence type="ECO:0000313" key="2">
    <source>
        <dbReference type="Proteomes" id="UP000814140"/>
    </source>
</evidence>
<reference evidence="1" key="1">
    <citation type="submission" date="2021-03" db="EMBL/GenBank/DDBJ databases">
        <authorList>
            <consortium name="DOE Joint Genome Institute"/>
            <person name="Ahrendt S."/>
            <person name="Looney B.P."/>
            <person name="Miyauchi S."/>
            <person name="Morin E."/>
            <person name="Drula E."/>
            <person name="Courty P.E."/>
            <person name="Chicoki N."/>
            <person name="Fauchery L."/>
            <person name="Kohler A."/>
            <person name="Kuo A."/>
            <person name="Labutti K."/>
            <person name="Pangilinan J."/>
            <person name="Lipzen A."/>
            <person name="Riley R."/>
            <person name="Andreopoulos W."/>
            <person name="He G."/>
            <person name="Johnson J."/>
            <person name="Barry K.W."/>
            <person name="Grigoriev I.V."/>
            <person name="Nagy L."/>
            <person name="Hibbett D."/>
            <person name="Henrissat B."/>
            <person name="Matheny P.B."/>
            <person name="Labbe J."/>
            <person name="Martin F."/>
        </authorList>
    </citation>
    <scope>NUCLEOTIDE SEQUENCE</scope>
    <source>
        <strain evidence="1">HHB10654</strain>
    </source>
</reference>
<reference evidence="1" key="2">
    <citation type="journal article" date="2022" name="New Phytol.">
        <title>Evolutionary transition to the ectomycorrhizal habit in the genomes of a hyperdiverse lineage of mushroom-forming fungi.</title>
        <authorList>
            <person name="Looney B."/>
            <person name="Miyauchi S."/>
            <person name="Morin E."/>
            <person name="Drula E."/>
            <person name="Courty P.E."/>
            <person name="Kohler A."/>
            <person name="Kuo A."/>
            <person name="LaButti K."/>
            <person name="Pangilinan J."/>
            <person name="Lipzen A."/>
            <person name="Riley R."/>
            <person name="Andreopoulos W."/>
            <person name="He G."/>
            <person name="Johnson J."/>
            <person name="Nolan M."/>
            <person name="Tritt A."/>
            <person name="Barry K.W."/>
            <person name="Grigoriev I.V."/>
            <person name="Nagy L.G."/>
            <person name="Hibbett D."/>
            <person name="Henrissat B."/>
            <person name="Matheny P.B."/>
            <person name="Labbe J."/>
            <person name="Martin F.M."/>
        </authorList>
    </citation>
    <scope>NUCLEOTIDE SEQUENCE</scope>
    <source>
        <strain evidence="1">HHB10654</strain>
    </source>
</reference>
<proteinExistence type="predicted"/>
<organism evidence="1 2">
    <name type="scientific">Artomyces pyxidatus</name>
    <dbReference type="NCBI Taxonomy" id="48021"/>
    <lineage>
        <taxon>Eukaryota</taxon>
        <taxon>Fungi</taxon>
        <taxon>Dikarya</taxon>
        <taxon>Basidiomycota</taxon>
        <taxon>Agaricomycotina</taxon>
        <taxon>Agaricomycetes</taxon>
        <taxon>Russulales</taxon>
        <taxon>Auriscalpiaceae</taxon>
        <taxon>Artomyces</taxon>
    </lineage>
</organism>
<comment type="caution">
    <text evidence="1">The sequence shown here is derived from an EMBL/GenBank/DDBJ whole genome shotgun (WGS) entry which is preliminary data.</text>
</comment>
<evidence type="ECO:0000313" key="1">
    <source>
        <dbReference type="EMBL" id="KAI0060901.1"/>
    </source>
</evidence>
<sequence>MVRGVRASGLIQAAAVRPFCVRSGAQNQDGRDWHGRKDGCMMDVNLSPRKPFHAYMIRTRSFTSEYDRNMLVPPPTSVISPTFQMPRVFVHPPEDDELDTPPWCLFDAEEDAAIAKLAAFTTPEMAVLESKLGDWQETVDVWENPVHQTADDAPLFHRTSESDADVVMPRRSSFHHVRPDTQSVASAMVGLGLEIDPAKQPKEDEDVVEVVKVPRSHARQGGGEPEPLHGMKKSKTFRARASQAFRSIKNVGKTTRKPPVQDVFPAKENAGVRAETMREARREVWDVQDAPVQRPTTPTLPRRVTRPLSQIFGIGQGSSAPTLSEVEPAPARSASPAPQSQSASTLSSSSSSRRLSILSTLSSHTLRPSSEDTPRPASPSPSLQRSSSSRRRFSFVNLQGIFSSNPAPASLPSPADTNESLPSTAGPQTPVDDDDYGFVISSPHSLDIDMEERMGSQKSSSSNLDMQSAAPPERDISFEMRLDSLHFDSLSFDADQFS</sequence>
<accession>A0ACB8SYI0</accession>
<gene>
    <name evidence="1" type="ORF">BV25DRAFT_914152</name>
</gene>
<name>A0ACB8SYI0_9AGAM</name>
<dbReference type="Proteomes" id="UP000814140">
    <property type="component" value="Unassembled WGS sequence"/>
</dbReference>